<keyword evidence="5 8" id="KW-0547">Nucleotide-binding</keyword>
<feature type="domain" description="Lysidine-tRNA(Ile) synthetase C-terminal" evidence="9">
    <location>
        <begin position="366"/>
        <end position="440"/>
    </location>
</feature>
<keyword evidence="3 8" id="KW-0436">Ligase</keyword>
<name>A0A563UGE5_9SPHI</name>
<evidence type="ECO:0000256" key="4">
    <source>
        <dbReference type="ARBA" id="ARBA00022694"/>
    </source>
</evidence>
<dbReference type="Gene3D" id="3.40.50.620">
    <property type="entry name" value="HUPs"/>
    <property type="match status" value="1"/>
</dbReference>
<dbReference type="InterPro" id="IPR012796">
    <property type="entry name" value="Lysidine-tRNA-synth_C"/>
</dbReference>
<protein>
    <recommendedName>
        <fullName evidence="8">tRNA(Ile)-lysidine synthase</fullName>
        <ecNumber evidence="8">6.3.4.19</ecNumber>
    </recommendedName>
    <alternativeName>
        <fullName evidence="8">tRNA(Ile)-2-lysyl-cytidine synthase</fullName>
    </alternativeName>
    <alternativeName>
        <fullName evidence="8">tRNA(Ile)-lysidine synthetase</fullName>
    </alternativeName>
</protein>
<dbReference type="NCBIfam" id="TIGR02433">
    <property type="entry name" value="lysidine_TilS_C"/>
    <property type="match status" value="1"/>
</dbReference>
<evidence type="ECO:0000256" key="6">
    <source>
        <dbReference type="ARBA" id="ARBA00022840"/>
    </source>
</evidence>
<sequence>MLPVNQFVDFIEQNKLFTKQTKVLAAVSGGIDSVLMAHLLKQAGYNFGIAHCNFMLRGSEAMADQQFTANLARELNVPFHTTNFDTQQYAIDNKVSIQMAARNLRYQWFDEIAQTAGYHVIALAHHQNDTIETILLNLTRGTGIAGLHGILPINGKLVRPMLFLTRQQIQTTVEQDGLKFVEDSSNASIKYARNKIRHKVVPLLQELNPSLEDTFEHTLRHFRELEILLNNTVDSLKREIIVQVQDELHISLEQIRKLNPQHLLLFKLLQPYGFAGNVVDDIISALDKHSGRQFHGIGYTAVIDREVLILTKTNKNLVGDLFIDADTREVIYGNYNVTVLHDDSGLIVKGNPMAVSIDADKLIYPLTLRPWRQGDTFRPLGMKTRQKLSDFFIHQKVPLHKKHELPLLINGNGDVVWVCGYRPDDRYKVDKNTKKVAIFELIKI</sequence>
<accession>A0A563UGE5</accession>
<gene>
    <name evidence="8 10" type="primary">tilS</name>
    <name evidence="10" type="ORF">FPZ43_05645</name>
</gene>
<keyword evidence="2 8" id="KW-0963">Cytoplasm</keyword>
<reference evidence="10 11" key="1">
    <citation type="submission" date="2019-07" db="EMBL/GenBank/DDBJ databases">
        <authorList>
            <person name="Kim J."/>
        </authorList>
    </citation>
    <scope>NUCLEOTIDE SEQUENCE [LARGE SCALE GENOMIC DNA]</scope>
    <source>
        <strain evidence="11">dk17</strain>
    </source>
</reference>
<evidence type="ECO:0000256" key="2">
    <source>
        <dbReference type="ARBA" id="ARBA00022490"/>
    </source>
</evidence>
<dbReference type="HAMAP" id="MF_01161">
    <property type="entry name" value="tRNA_Ile_lys_synt"/>
    <property type="match status" value="1"/>
</dbReference>
<dbReference type="GO" id="GO:0032267">
    <property type="term" value="F:tRNA(Ile)-lysidine synthase activity"/>
    <property type="evidence" value="ECO:0007669"/>
    <property type="project" value="UniProtKB-EC"/>
</dbReference>
<comment type="domain">
    <text evidence="8">The N-terminal region contains the highly conserved SGGXDS motif, predicted to be a P-loop motif involved in ATP binding.</text>
</comment>
<dbReference type="PANTHER" id="PTHR43033">
    <property type="entry name" value="TRNA(ILE)-LYSIDINE SYNTHASE-RELATED"/>
    <property type="match status" value="1"/>
</dbReference>
<evidence type="ECO:0000256" key="7">
    <source>
        <dbReference type="ARBA" id="ARBA00048539"/>
    </source>
</evidence>
<dbReference type="GO" id="GO:0005524">
    <property type="term" value="F:ATP binding"/>
    <property type="evidence" value="ECO:0007669"/>
    <property type="project" value="UniProtKB-UniRule"/>
</dbReference>
<feature type="binding site" evidence="8">
    <location>
        <begin position="28"/>
        <end position="33"/>
    </location>
    <ligand>
        <name>ATP</name>
        <dbReference type="ChEBI" id="CHEBI:30616"/>
    </ligand>
</feature>
<dbReference type="InterPro" id="IPR014729">
    <property type="entry name" value="Rossmann-like_a/b/a_fold"/>
</dbReference>
<evidence type="ECO:0000313" key="10">
    <source>
        <dbReference type="EMBL" id="TWR30424.1"/>
    </source>
</evidence>
<comment type="function">
    <text evidence="8">Ligates lysine onto the cytidine present at position 34 of the AUA codon-specific tRNA(Ile) that contains the anticodon CAU, in an ATP-dependent manner. Cytidine is converted to lysidine, thus changing the amino acid specificity of the tRNA from methionine to isoleucine.</text>
</comment>
<dbReference type="InterPro" id="IPR011063">
    <property type="entry name" value="TilS/TtcA_N"/>
</dbReference>
<comment type="catalytic activity">
    <reaction evidence="7 8">
        <text>cytidine(34) in tRNA(Ile2) + L-lysine + ATP = lysidine(34) in tRNA(Ile2) + AMP + diphosphate + H(+)</text>
        <dbReference type="Rhea" id="RHEA:43744"/>
        <dbReference type="Rhea" id="RHEA-COMP:10625"/>
        <dbReference type="Rhea" id="RHEA-COMP:10670"/>
        <dbReference type="ChEBI" id="CHEBI:15378"/>
        <dbReference type="ChEBI" id="CHEBI:30616"/>
        <dbReference type="ChEBI" id="CHEBI:32551"/>
        <dbReference type="ChEBI" id="CHEBI:33019"/>
        <dbReference type="ChEBI" id="CHEBI:82748"/>
        <dbReference type="ChEBI" id="CHEBI:83665"/>
        <dbReference type="ChEBI" id="CHEBI:456215"/>
        <dbReference type="EC" id="6.3.4.19"/>
    </reaction>
</comment>
<dbReference type="GO" id="GO:0005737">
    <property type="term" value="C:cytoplasm"/>
    <property type="evidence" value="ECO:0007669"/>
    <property type="project" value="UniProtKB-SubCell"/>
</dbReference>
<comment type="similarity">
    <text evidence="8">Belongs to the tRNA(Ile)-lysidine synthase family.</text>
</comment>
<evidence type="ECO:0000256" key="5">
    <source>
        <dbReference type="ARBA" id="ARBA00022741"/>
    </source>
</evidence>
<evidence type="ECO:0000259" key="9">
    <source>
        <dbReference type="SMART" id="SM00977"/>
    </source>
</evidence>
<dbReference type="Pfam" id="PF11734">
    <property type="entry name" value="TilS_C"/>
    <property type="match status" value="1"/>
</dbReference>
<evidence type="ECO:0000256" key="1">
    <source>
        <dbReference type="ARBA" id="ARBA00004496"/>
    </source>
</evidence>
<dbReference type="PANTHER" id="PTHR43033:SF1">
    <property type="entry name" value="TRNA(ILE)-LYSIDINE SYNTHASE-RELATED"/>
    <property type="match status" value="1"/>
</dbReference>
<dbReference type="SUPFAM" id="SSF52402">
    <property type="entry name" value="Adenine nucleotide alpha hydrolases-like"/>
    <property type="match status" value="1"/>
</dbReference>
<evidence type="ECO:0000256" key="3">
    <source>
        <dbReference type="ARBA" id="ARBA00022598"/>
    </source>
</evidence>
<comment type="caution">
    <text evidence="10">The sequence shown here is derived from an EMBL/GenBank/DDBJ whole genome shotgun (WGS) entry which is preliminary data.</text>
</comment>
<keyword evidence="11" id="KW-1185">Reference proteome</keyword>
<dbReference type="SUPFAM" id="SSF56037">
    <property type="entry name" value="PheT/TilS domain"/>
    <property type="match status" value="1"/>
</dbReference>
<dbReference type="Pfam" id="PF01171">
    <property type="entry name" value="ATP_bind_3"/>
    <property type="match status" value="1"/>
</dbReference>
<dbReference type="InterPro" id="IPR012795">
    <property type="entry name" value="tRNA_Ile_lys_synt_N"/>
</dbReference>
<dbReference type="NCBIfam" id="TIGR02432">
    <property type="entry name" value="lysidine_TilS_N"/>
    <property type="match status" value="1"/>
</dbReference>
<evidence type="ECO:0000313" key="11">
    <source>
        <dbReference type="Proteomes" id="UP000320042"/>
    </source>
</evidence>
<dbReference type="EC" id="6.3.4.19" evidence="8"/>
<organism evidence="10 11">
    <name type="scientific">Mucilaginibacter pallidiroseus</name>
    <dbReference type="NCBI Taxonomy" id="2599295"/>
    <lineage>
        <taxon>Bacteria</taxon>
        <taxon>Pseudomonadati</taxon>
        <taxon>Bacteroidota</taxon>
        <taxon>Sphingobacteriia</taxon>
        <taxon>Sphingobacteriales</taxon>
        <taxon>Sphingobacteriaceae</taxon>
        <taxon>Mucilaginibacter</taxon>
    </lineage>
</organism>
<dbReference type="EMBL" id="VOEJ01000002">
    <property type="protein sequence ID" value="TWR30424.1"/>
    <property type="molecule type" value="Genomic_DNA"/>
</dbReference>
<dbReference type="AlphaFoldDB" id="A0A563UGE5"/>
<dbReference type="Proteomes" id="UP000320042">
    <property type="component" value="Unassembled WGS sequence"/>
</dbReference>
<dbReference type="OrthoDB" id="9807403at2"/>
<proteinExistence type="inferred from homology"/>
<dbReference type="SMART" id="SM00977">
    <property type="entry name" value="TilS_C"/>
    <property type="match status" value="1"/>
</dbReference>
<dbReference type="GO" id="GO:0006400">
    <property type="term" value="P:tRNA modification"/>
    <property type="evidence" value="ECO:0007669"/>
    <property type="project" value="UniProtKB-UniRule"/>
</dbReference>
<dbReference type="InterPro" id="IPR012094">
    <property type="entry name" value="tRNA_Ile_lys_synt"/>
</dbReference>
<dbReference type="CDD" id="cd01992">
    <property type="entry name" value="TilS_N"/>
    <property type="match status" value="1"/>
</dbReference>
<dbReference type="RefSeq" id="WP_146380882.1">
    <property type="nucleotide sequence ID" value="NZ_VOEJ01000002.1"/>
</dbReference>
<keyword evidence="6 8" id="KW-0067">ATP-binding</keyword>
<comment type="subcellular location">
    <subcellularLocation>
        <location evidence="1 8">Cytoplasm</location>
    </subcellularLocation>
</comment>
<keyword evidence="4 8" id="KW-0819">tRNA processing</keyword>
<evidence type="ECO:0000256" key="8">
    <source>
        <dbReference type="HAMAP-Rule" id="MF_01161"/>
    </source>
</evidence>